<dbReference type="GO" id="GO:0009306">
    <property type="term" value="P:protein secretion"/>
    <property type="evidence" value="ECO:0007669"/>
    <property type="project" value="InterPro"/>
</dbReference>
<gene>
    <name evidence="7" type="ORF">FLB_00400</name>
</gene>
<evidence type="ECO:0000256" key="4">
    <source>
        <dbReference type="ARBA" id="ARBA00023136"/>
    </source>
</evidence>
<evidence type="ECO:0000256" key="2">
    <source>
        <dbReference type="ARBA" id="ARBA00022692"/>
    </source>
</evidence>
<feature type="compositionally biased region" description="Basic and acidic residues" evidence="5">
    <location>
        <begin position="1484"/>
        <end position="1493"/>
    </location>
</feature>
<name>A0A199XV35_9FLAO</name>
<dbReference type="Proteomes" id="UP000093807">
    <property type="component" value="Unassembled WGS sequence"/>
</dbReference>
<evidence type="ECO:0000256" key="5">
    <source>
        <dbReference type="SAM" id="MobiDB-lite"/>
    </source>
</evidence>
<dbReference type="Pfam" id="PF04357">
    <property type="entry name" value="TamB"/>
    <property type="match status" value="1"/>
</dbReference>
<dbReference type="InterPro" id="IPR007452">
    <property type="entry name" value="TamB_C"/>
</dbReference>
<keyword evidence="4" id="KW-0472">Membrane</keyword>
<feature type="region of interest" description="Disordered" evidence="5">
    <location>
        <begin position="1462"/>
        <end position="1502"/>
    </location>
</feature>
<evidence type="ECO:0000313" key="8">
    <source>
        <dbReference type="Proteomes" id="UP000093807"/>
    </source>
</evidence>
<dbReference type="OrthoDB" id="680700at2"/>
<dbReference type="GO" id="GO:0005886">
    <property type="term" value="C:plasma membrane"/>
    <property type="evidence" value="ECO:0007669"/>
    <property type="project" value="InterPro"/>
</dbReference>
<organism evidence="7 8">
    <name type="scientific">Flavobacterium succinicans</name>
    <dbReference type="NCBI Taxonomy" id="29536"/>
    <lineage>
        <taxon>Bacteria</taxon>
        <taxon>Pseudomonadati</taxon>
        <taxon>Bacteroidota</taxon>
        <taxon>Flavobacteriia</taxon>
        <taxon>Flavobacteriales</taxon>
        <taxon>Flavobacteriaceae</taxon>
        <taxon>Flavobacterium</taxon>
    </lineage>
</organism>
<evidence type="ECO:0000313" key="7">
    <source>
        <dbReference type="EMBL" id="OAZ05510.1"/>
    </source>
</evidence>
<accession>A0A199XV35</accession>
<proteinExistence type="predicted"/>
<dbReference type="EMBL" id="JMTM01000004">
    <property type="protein sequence ID" value="OAZ05510.1"/>
    <property type="molecule type" value="Genomic_DNA"/>
</dbReference>
<keyword evidence="8" id="KW-1185">Reference proteome</keyword>
<keyword evidence="2" id="KW-0812">Transmembrane</keyword>
<dbReference type="RefSeq" id="WP_064713948.1">
    <property type="nucleotide sequence ID" value="NZ_JMTM01000004.1"/>
</dbReference>
<dbReference type="PATRIC" id="fig|29536.5.peg.41"/>
<reference evidence="7 8" key="1">
    <citation type="submission" date="2016-06" db="EMBL/GenBank/DDBJ databases">
        <title>Draft genome sequence of Flavobacterium succinicans strain DD5b.</title>
        <authorList>
            <person name="Poehlein A."/>
            <person name="Daniel R."/>
            <person name="Simeonova D.D."/>
        </authorList>
    </citation>
    <scope>NUCLEOTIDE SEQUENCE [LARGE SCALE GENOMIC DNA]</scope>
    <source>
        <strain evidence="7 8">DD5b</strain>
    </source>
</reference>
<keyword evidence="3" id="KW-1133">Transmembrane helix</keyword>
<evidence type="ECO:0000256" key="1">
    <source>
        <dbReference type="ARBA" id="ARBA00004167"/>
    </source>
</evidence>
<comment type="subcellular location">
    <subcellularLocation>
        <location evidence="1">Membrane</location>
        <topology evidence="1">Single-pass membrane protein</topology>
    </subcellularLocation>
</comment>
<evidence type="ECO:0000256" key="3">
    <source>
        <dbReference type="ARBA" id="ARBA00022989"/>
    </source>
</evidence>
<evidence type="ECO:0000259" key="6">
    <source>
        <dbReference type="Pfam" id="PF04357"/>
    </source>
</evidence>
<protein>
    <recommendedName>
        <fullName evidence="6">Translocation and assembly module TamB C-terminal domain-containing protein</fullName>
    </recommendedName>
</protein>
<comment type="caution">
    <text evidence="7">The sequence shown here is derived from an EMBL/GenBank/DDBJ whole genome shotgun (WGS) entry which is preliminary data.</text>
</comment>
<sequence length="1502" mass="168192">MLNISAIKKFKKILFRSILALLLLLLVAGIALSLPAVQTRIAKKVMDDINTTYGTSMVVDEVAISIFGGVKLKKVLILDHHKDTLIYANRIKTNLIGLKKVIDGDLIFNDIRLDGLLFNLKTYKKEKLTNLDVFIEAFETGKPSTKPFLMTAREAFISNGHFILTDENRTIPKDVDFTKLNAQISNFKILGPEVQTNINFLSFKDHRGVFVKRLSAAFSYNKKRIRLEDLDLATKESSLKGDVQLNYKIEDFSDFNNKVKFDINLKSSSIASNDIRYFYNELGRNLFFNARSRIEGTLNDLRLTDLSLRDRKGSKIVGALNFKNLFPSKSQQFYMKGRFKSLTTSYDNLVTILPNVLGKRLPEILKRLGNVDLVGSTALTTENIEADFVMKTAIGTLTSDLVIVNMNKSDIAKYVGNVKMTDFDLGVFLNKKDIGPTSLNLKVDGIGFTEKSLNTVVKGEVSKAMYNEYSYSNVILDGHFKMPLYKGKISIKDPNLALNFDGLIDLSGKQNKYDFHIAIDKAHLHQLHFDKELISNFKGDIVVDATGNSMDNVFGNIYVKNTTYQNSKKTYAFDDVHVASVFDANNVRTLTINSTDVGQGQVVGKFKFNQLEALVQNSLGSLYGNYKPILVAKGQFLKFDFTIYNKIIEVLYPEVVLATDARVKGVINSDNKEFKLNLNSEKITAAGTTLDNIRVAIDNKNPLFNTFIELDSIKTGVYKIRDFSLINVTMKDSLKVRTEFKGGENGEDLYNLNLYHTIDKNKNNVIGFSKSDIKFKNYVWNLNEVDTESNQIIFDKTLKNFAINDIVLTHEDQEIDLRGLIKGDNYKELHLNFKGVDLKKITPSGSQFAFNGNINGQVNYEQNGLVYKPTASVVVDRLKINDVFFGDLNFDIEGDQSFKKFTIHSNLENDRFESFSANGQFEIVNKETILDLDIKLDKFNLAFLSPVGGEVIKNIRGLASGNTKVQGTLAKPDINGRLYLEGAGMIIPYLNVDYELADRTIVDLTNEKFLFRNNAIFDTKYKTKGILNGVVEHNQFSDWKLDLAINSKRFLALDTKDSEDAAYFGTAFIDGTASIKGPVDGLFVKVVAKSEKGTSVKIPINNTESVSENGFIHFVTAKEKSNSKNGISERIRDYNGLELEFDFDINPNAEVEVILDRNTGHGMKGKGYGSLLFKINTLGKFNMWGDFQAYEGTYNFKYGGLIDKKFAVKKGGSIIWEGNPLKAQLNLEAVYKTSANPSVLLENSSFNTKVPVEVVVGIRGDLARPEPDFNIVFPTVSSVLESEIQYKLNDKDTRQTQALYLLSSGSFLSAQGISQSDFSTSLFETASGLLGDIIQSDNDKFKIGMNVITADRRAGRETDGRFVATVSSQLNERITINGKVGVPFGGVNESAIVGDVEILYRVNEAGNFNLRLFNKENDINYIGQGVGYTQGVGISYDVDFDTFKEFVQQIFKKHKLVIPTKTTPIDDDSSLSPDYINFNKSKKPVPEKPKKNQEGLIPEEED</sequence>
<feature type="domain" description="Translocation and assembly module TamB C-terminal" evidence="6">
    <location>
        <begin position="1020"/>
        <end position="1440"/>
    </location>
</feature>